<organism evidence="2 3">
    <name type="scientific">Umboniibacter marinipuniceus</name>
    <dbReference type="NCBI Taxonomy" id="569599"/>
    <lineage>
        <taxon>Bacteria</taxon>
        <taxon>Pseudomonadati</taxon>
        <taxon>Pseudomonadota</taxon>
        <taxon>Gammaproteobacteria</taxon>
        <taxon>Cellvibrionales</taxon>
        <taxon>Cellvibrionaceae</taxon>
        <taxon>Umboniibacter</taxon>
    </lineage>
</organism>
<dbReference type="EMBL" id="REFJ01000005">
    <property type="protein sequence ID" value="RMA78726.1"/>
    <property type="molecule type" value="Genomic_DNA"/>
</dbReference>
<feature type="chain" id="PRO_5018309112" evidence="1">
    <location>
        <begin position="19"/>
        <end position="231"/>
    </location>
</feature>
<evidence type="ECO:0000313" key="3">
    <source>
        <dbReference type="Proteomes" id="UP000267187"/>
    </source>
</evidence>
<keyword evidence="3" id="KW-1185">Reference proteome</keyword>
<dbReference type="Proteomes" id="UP000267187">
    <property type="component" value="Unassembled WGS sequence"/>
</dbReference>
<dbReference type="Pfam" id="PF03922">
    <property type="entry name" value="OmpW"/>
    <property type="match status" value="1"/>
</dbReference>
<dbReference type="GO" id="GO:0055085">
    <property type="term" value="P:transmembrane transport"/>
    <property type="evidence" value="ECO:0007669"/>
    <property type="project" value="TreeGrafter"/>
</dbReference>
<keyword evidence="1" id="KW-0732">Signal</keyword>
<dbReference type="SUPFAM" id="SSF56925">
    <property type="entry name" value="OMPA-like"/>
    <property type="match status" value="1"/>
</dbReference>
<dbReference type="InterPro" id="IPR011250">
    <property type="entry name" value="OMP/PagP_B-barrel"/>
</dbReference>
<reference evidence="2 3" key="1">
    <citation type="submission" date="2018-10" db="EMBL/GenBank/DDBJ databases">
        <title>Genomic Encyclopedia of Type Strains, Phase IV (KMG-IV): sequencing the most valuable type-strain genomes for metagenomic binning, comparative biology and taxonomic classification.</title>
        <authorList>
            <person name="Goeker M."/>
        </authorList>
    </citation>
    <scope>NUCLEOTIDE SEQUENCE [LARGE SCALE GENOMIC DNA]</scope>
    <source>
        <strain evidence="2 3">DSM 25080</strain>
    </source>
</reference>
<dbReference type="RefSeq" id="WP_121877375.1">
    <property type="nucleotide sequence ID" value="NZ_REFJ01000005.1"/>
</dbReference>
<proteinExistence type="predicted"/>
<dbReference type="PANTHER" id="PTHR36920:SF1">
    <property type="entry name" value="OUTER MEMBRANE PROTEIN W"/>
    <property type="match status" value="1"/>
</dbReference>
<dbReference type="InterPro" id="IPR005618">
    <property type="entry name" value="OMPW"/>
</dbReference>
<dbReference type="PANTHER" id="PTHR36920">
    <property type="match status" value="1"/>
</dbReference>
<gene>
    <name evidence="2" type="ORF">DFR27_2064</name>
</gene>
<evidence type="ECO:0000256" key="1">
    <source>
        <dbReference type="SAM" id="SignalP"/>
    </source>
</evidence>
<sequence length="231" mass="24216">MNKLLLAVTIGSSALVLANAEAAQLNGGDILIRAGIASVQPDVDSGVPTLDGTSLAGTANAIDVGDNSQFGISGTYMFNSQWGIEVLAATPFEHDISIDGGALDGAPVGTTKHLPPTVSAQYYFMGHSDSSWQPYVGLGLNYTTFFSQEVDPAFEAALGATGASLDLDDSFGVAVQFGLDYYINDSWFVNASAMLAQIEADATIELEPSGTVAVSADIDPWVYRLNVGYRF</sequence>
<evidence type="ECO:0000313" key="2">
    <source>
        <dbReference type="EMBL" id="RMA78726.1"/>
    </source>
</evidence>
<dbReference type="Gene3D" id="2.40.160.20">
    <property type="match status" value="1"/>
</dbReference>
<name>A0A3M0A256_9GAMM</name>
<dbReference type="GO" id="GO:0019867">
    <property type="term" value="C:outer membrane"/>
    <property type="evidence" value="ECO:0007669"/>
    <property type="project" value="InterPro"/>
</dbReference>
<accession>A0A3M0A256</accession>
<feature type="signal peptide" evidence="1">
    <location>
        <begin position="1"/>
        <end position="18"/>
    </location>
</feature>
<comment type="caution">
    <text evidence="2">The sequence shown here is derived from an EMBL/GenBank/DDBJ whole genome shotgun (WGS) entry which is preliminary data.</text>
</comment>
<protein>
    <submittedName>
        <fullName evidence="2">Outer membrane protein</fullName>
    </submittedName>
</protein>
<dbReference type="AlphaFoldDB" id="A0A3M0A256"/>
<dbReference type="OrthoDB" id="9807574at2"/>